<feature type="non-terminal residue" evidence="1">
    <location>
        <position position="1"/>
    </location>
</feature>
<dbReference type="EMBL" id="BART01038115">
    <property type="protein sequence ID" value="GAH14295.1"/>
    <property type="molecule type" value="Genomic_DNA"/>
</dbReference>
<accession>X1E1H8</accession>
<name>X1E1H8_9ZZZZ</name>
<sequence>GALHIGNARMVILNSEYAKNKKLKGMNKTNSDNYYLRKLKSIVREKLKEAEYYAILRDILEK</sequence>
<organism evidence="1">
    <name type="scientific">marine sediment metagenome</name>
    <dbReference type="NCBI Taxonomy" id="412755"/>
    <lineage>
        <taxon>unclassified sequences</taxon>
        <taxon>metagenomes</taxon>
        <taxon>ecological metagenomes</taxon>
    </lineage>
</organism>
<protein>
    <submittedName>
        <fullName evidence="1">Uncharacterized protein</fullName>
    </submittedName>
</protein>
<reference evidence="1" key="1">
    <citation type="journal article" date="2014" name="Front. Microbiol.">
        <title>High frequency of phylogenetically diverse reductive dehalogenase-homologous genes in deep subseafloor sedimentary metagenomes.</title>
        <authorList>
            <person name="Kawai M."/>
            <person name="Futagami T."/>
            <person name="Toyoda A."/>
            <person name="Takaki Y."/>
            <person name="Nishi S."/>
            <person name="Hori S."/>
            <person name="Arai W."/>
            <person name="Tsubouchi T."/>
            <person name="Morono Y."/>
            <person name="Uchiyama I."/>
            <person name="Ito T."/>
            <person name="Fujiyama A."/>
            <person name="Inagaki F."/>
            <person name="Takami H."/>
        </authorList>
    </citation>
    <scope>NUCLEOTIDE SEQUENCE</scope>
    <source>
        <strain evidence="1">Expedition CK06-06</strain>
    </source>
</reference>
<evidence type="ECO:0000313" key="1">
    <source>
        <dbReference type="EMBL" id="GAH14295.1"/>
    </source>
</evidence>
<comment type="caution">
    <text evidence="1">The sequence shown here is derived from an EMBL/GenBank/DDBJ whole genome shotgun (WGS) entry which is preliminary data.</text>
</comment>
<proteinExistence type="predicted"/>
<dbReference type="AlphaFoldDB" id="X1E1H8"/>
<gene>
    <name evidence="1" type="ORF">S01H4_63402</name>
</gene>